<name>A0A4S8M0X0_DENBC</name>
<dbReference type="AlphaFoldDB" id="A0A4S8M0X0"/>
<dbReference type="InterPro" id="IPR040976">
    <property type="entry name" value="Pkinase_fungal"/>
</dbReference>
<dbReference type="SUPFAM" id="SSF56112">
    <property type="entry name" value="Protein kinase-like (PK-like)"/>
    <property type="match status" value="1"/>
</dbReference>
<sequence>HDDAFQDALLLHRDVSVGNILIYENDSGERKGLLSDWELSKDTNDLQIARETERTGTWQFISSALLQALVSCHSTKDDFESFFHVLGWTALKFTNHPMEGDLLKYSLRHIYDDAFLKVGRLRGGVGKQGAMANRSLSRVGFVPSAFCDIIVDFEDTCASRYVQAPDPDVVKEVSLMIESETNEKRKIIHMNNHEWALHMRQTRLDSASWMIKRCDEALQSSDWPEEALPRFEHKLPKNLYVTGSKRPNDVSTQELEQTS</sequence>
<dbReference type="GO" id="GO:0005524">
    <property type="term" value="F:ATP binding"/>
    <property type="evidence" value="ECO:0007669"/>
    <property type="project" value="InterPro"/>
</dbReference>
<protein>
    <recommendedName>
        <fullName evidence="1">Protein kinase domain-containing protein</fullName>
    </recommendedName>
</protein>
<evidence type="ECO:0000313" key="2">
    <source>
        <dbReference type="EMBL" id="THU95540.1"/>
    </source>
</evidence>
<dbReference type="InterPro" id="IPR011009">
    <property type="entry name" value="Kinase-like_dom_sf"/>
</dbReference>
<keyword evidence="3" id="KW-1185">Reference proteome</keyword>
<dbReference type="GO" id="GO:0004672">
    <property type="term" value="F:protein kinase activity"/>
    <property type="evidence" value="ECO:0007669"/>
    <property type="project" value="InterPro"/>
</dbReference>
<gene>
    <name evidence="2" type="ORF">K435DRAFT_666172</name>
</gene>
<dbReference type="EMBL" id="ML179197">
    <property type="protein sequence ID" value="THU95540.1"/>
    <property type="molecule type" value="Genomic_DNA"/>
</dbReference>
<feature type="non-terminal residue" evidence="2">
    <location>
        <position position="1"/>
    </location>
</feature>
<dbReference type="OrthoDB" id="2747778at2759"/>
<dbReference type="PROSITE" id="PS50011">
    <property type="entry name" value="PROTEIN_KINASE_DOM"/>
    <property type="match status" value="1"/>
</dbReference>
<evidence type="ECO:0000313" key="3">
    <source>
        <dbReference type="Proteomes" id="UP000297245"/>
    </source>
</evidence>
<dbReference type="Proteomes" id="UP000297245">
    <property type="component" value="Unassembled WGS sequence"/>
</dbReference>
<proteinExistence type="predicted"/>
<dbReference type="Pfam" id="PF17667">
    <property type="entry name" value="Pkinase_fungal"/>
    <property type="match status" value="1"/>
</dbReference>
<organism evidence="2 3">
    <name type="scientific">Dendrothele bispora (strain CBS 962.96)</name>
    <dbReference type="NCBI Taxonomy" id="1314807"/>
    <lineage>
        <taxon>Eukaryota</taxon>
        <taxon>Fungi</taxon>
        <taxon>Dikarya</taxon>
        <taxon>Basidiomycota</taxon>
        <taxon>Agaricomycotina</taxon>
        <taxon>Agaricomycetes</taxon>
        <taxon>Agaricomycetidae</taxon>
        <taxon>Agaricales</taxon>
        <taxon>Agaricales incertae sedis</taxon>
        <taxon>Dendrothele</taxon>
    </lineage>
</organism>
<dbReference type="Gene3D" id="1.10.510.10">
    <property type="entry name" value="Transferase(Phosphotransferase) domain 1"/>
    <property type="match status" value="1"/>
</dbReference>
<accession>A0A4S8M0X0</accession>
<dbReference type="PANTHER" id="PTHR38248">
    <property type="entry name" value="FUNK1 6"/>
    <property type="match status" value="1"/>
</dbReference>
<evidence type="ECO:0000259" key="1">
    <source>
        <dbReference type="PROSITE" id="PS50011"/>
    </source>
</evidence>
<dbReference type="InterPro" id="IPR000719">
    <property type="entry name" value="Prot_kinase_dom"/>
</dbReference>
<feature type="domain" description="Protein kinase" evidence="1">
    <location>
        <begin position="1"/>
        <end position="196"/>
    </location>
</feature>
<dbReference type="PANTHER" id="PTHR38248:SF2">
    <property type="entry name" value="FUNK1 11"/>
    <property type="match status" value="1"/>
</dbReference>
<reference evidence="2 3" key="1">
    <citation type="journal article" date="2019" name="Nat. Ecol. Evol.">
        <title>Megaphylogeny resolves global patterns of mushroom evolution.</title>
        <authorList>
            <person name="Varga T."/>
            <person name="Krizsan K."/>
            <person name="Foldi C."/>
            <person name="Dima B."/>
            <person name="Sanchez-Garcia M."/>
            <person name="Sanchez-Ramirez S."/>
            <person name="Szollosi G.J."/>
            <person name="Szarkandi J.G."/>
            <person name="Papp V."/>
            <person name="Albert L."/>
            <person name="Andreopoulos W."/>
            <person name="Angelini C."/>
            <person name="Antonin V."/>
            <person name="Barry K.W."/>
            <person name="Bougher N.L."/>
            <person name="Buchanan P."/>
            <person name="Buyck B."/>
            <person name="Bense V."/>
            <person name="Catcheside P."/>
            <person name="Chovatia M."/>
            <person name="Cooper J."/>
            <person name="Damon W."/>
            <person name="Desjardin D."/>
            <person name="Finy P."/>
            <person name="Geml J."/>
            <person name="Haridas S."/>
            <person name="Hughes K."/>
            <person name="Justo A."/>
            <person name="Karasinski D."/>
            <person name="Kautmanova I."/>
            <person name="Kiss B."/>
            <person name="Kocsube S."/>
            <person name="Kotiranta H."/>
            <person name="LaButti K.M."/>
            <person name="Lechner B.E."/>
            <person name="Liimatainen K."/>
            <person name="Lipzen A."/>
            <person name="Lukacs Z."/>
            <person name="Mihaltcheva S."/>
            <person name="Morgado L.N."/>
            <person name="Niskanen T."/>
            <person name="Noordeloos M.E."/>
            <person name="Ohm R.A."/>
            <person name="Ortiz-Santana B."/>
            <person name="Ovrebo C."/>
            <person name="Racz N."/>
            <person name="Riley R."/>
            <person name="Savchenko A."/>
            <person name="Shiryaev A."/>
            <person name="Soop K."/>
            <person name="Spirin V."/>
            <person name="Szebenyi C."/>
            <person name="Tomsovsky M."/>
            <person name="Tulloss R.E."/>
            <person name="Uehling J."/>
            <person name="Grigoriev I.V."/>
            <person name="Vagvolgyi C."/>
            <person name="Papp T."/>
            <person name="Martin F.M."/>
            <person name="Miettinen O."/>
            <person name="Hibbett D.S."/>
            <person name="Nagy L.G."/>
        </authorList>
    </citation>
    <scope>NUCLEOTIDE SEQUENCE [LARGE SCALE GENOMIC DNA]</scope>
    <source>
        <strain evidence="2 3">CBS 962.96</strain>
    </source>
</reference>